<dbReference type="AlphaFoldDB" id="A0AAN6XHY1"/>
<comment type="caution">
    <text evidence="3">The sequence shown here is derived from an EMBL/GenBank/DDBJ whole genome shotgun (WGS) entry which is preliminary data.</text>
</comment>
<feature type="domain" description="Heterokaryon incompatibility" evidence="2">
    <location>
        <begin position="21"/>
        <end position="105"/>
    </location>
</feature>
<evidence type="ECO:0000313" key="3">
    <source>
        <dbReference type="EMBL" id="KAK4200959.1"/>
    </source>
</evidence>
<reference evidence="3" key="2">
    <citation type="submission" date="2023-05" db="EMBL/GenBank/DDBJ databases">
        <authorList>
            <consortium name="Lawrence Berkeley National Laboratory"/>
            <person name="Steindorff A."/>
            <person name="Hensen N."/>
            <person name="Bonometti L."/>
            <person name="Westerberg I."/>
            <person name="Brannstrom I.O."/>
            <person name="Guillou S."/>
            <person name="Cros-Aarteil S."/>
            <person name="Calhoun S."/>
            <person name="Haridas S."/>
            <person name="Kuo A."/>
            <person name="Mondo S."/>
            <person name="Pangilinan J."/>
            <person name="Riley R."/>
            <person name="Labutti K."/>
            <person name="Andreopoulos B."/>
            <person name="Lipzen A."/>
            <person name="Chen C."/>
            <person name="Yanf M."/>
            <person name="Daum C."/>
            <person name="Ng V."/>
            <person name="Clum A."/>
            <person name="Ohm R."/>
            <person name="Martin F."/>
            <person name="Silar P."/>
            <person name="Natvig D."/>
            <person name="Lalanne C."/>
            <person name="Gautier V."/>
            <person name="Ament-Velasquez S.L."/>
            <person name="Kruys A."/>
            <person name="Hutchinson M.I."/>
            <person name="Powell A.J."/>
            <person name="Barry K."/>
            <person name="Miller A.N."/>
            <person name="Grigoriev I.V."/>
            <person name="Debuchy R."/>
            <person name="Gladieux P."/>
            <person name="Thoren M.H."/>
            <person name="Johannesson H."/>
        </authorList>
    </citation>
    <scope>NUCLEOTIDE SEQUENCE</scope>
    <source>
        <strain evidence="3">CBS 315.58</strain>
    </source>
</reference>
<keyword evidence="4" id="KW-1185">Reference proteome</keyword>
<reference evidence="3" key="1">
    <citation type="journal article" date="2023" name="Mol. Phylogenet. Evol.">
        <title>Genome-scale phylogeny and comparative genomics of the fungal order Sordariales.</title>
        <authorList>
            <person name="Hensen N."/>
            <person name="Bonometti L."/>
            <person name="Westerberg I."/>
            <person name="Brannstrom I.O."/>
            <person name="Guillou S."/>
            <person name="Cros-Aarteil S."/>
            <person name="Calhoun S."/>
            <person name="Haridas S."/>
            <person name="Kuo A."/>
            <person name="Mondo S."/>
            <person name="Pangilinan J."/>
            <person name="Riley R."/>
            <person name="LaButti K."/>
            <person name="Andreopoulos B."/>
            <person name="Lipzen A."/>
            <person name="Chen C."/>
            <person name="Yan M."/>
            <person name="Daum C."/>
            <person name="Ng V."/>
            <person name="Clum A."/>
            <person name="Steindorff A."/>
            <person name="Ohm R.A."/>
            <person name="Martin F."/>
            <person name="Silar P."/>
            <person name="Natvig D.O."/>
            <person name="Lalanne C."/>
            <person name="Gautier V."/>
            <person name="Ament-Velasquez S.L."/>
            <person name="Kruys A."/>
            <person name="Hutchinson M.I."/>
            <person name="Powell A.J."/>
            <person name="Barry K."/>
            <person name="Miller A.N."/>
            <person name="Grigoriev I.V."/>
            <person name="Debuchy R."/>
            <person name="Gladieux P."/>
            <person name="Hiltunen Thoren M."/>
            <person name="Johannesson H."/>
        </authorList>
    </citation>
    <scope>NUCLEOTIDE SEQUENCE</scope>
    <source>
        <strain evidence="3">CBS 315.58</strain>
    </source>
</reference>
<dbReference type="PANTHER" id="PTHR10622:SF10">
    <property type="entry name" value="HET DOMAIN-CONTAINING PROTEIN"/>
    <property type="match status" value="1"/>
</dbReference>
<evidence type="ECO:0000256" key="1">
    <source>
        <dbReference type="SAM" id="MobiDB-lite"/>
    </source>
</evidence>
<dbReference type="Proteomes" id="UP001303160">
    <property type="component" value="Unassembled WGS sequence"/>
</dbReference>
<proteinExistence type="predicted"/>
<accession>A0AAN6XHY1</accession>
<dbReference type="PANTHER" id="PTHR10622">
    <property type="entry name" value="HET DOMAIN-CONTAINING PROTEIN"/>
    <property type="match status" value="1"/>
</dbReference>
<organism evidence="3 4">
    <name type="scientific">Triangularia verruculosa</name>
    <dbReference type="NCBI Taxonomy" id="2587418"/>
    <lineage>
        <taxon>Eukaryota</taxon>
        <taxon>Fungi</taxon>
        <taxon>Dikarya</taxon>
        <taxon>Ascomycota</taxon>
        <taxon>Pezizomycotina</taxon>
        <taxon>Sordariomycetes</taxon>
        <taxon>Sordariomycetidae</taxon>
        <taxon>Sordariales</taxon>
        <taxon>Podosporaceae</taxon>
        <taxon>Triangularia</taxon>
    </lineage>
</organism>
<name>A0AAN6XHY1_9PEZI</name>
<sequence>MRLLNTSTLQVVEFLSEKPQYAILSHTWGEEEVAFHDLSRPDRRTLKGWKKVERCCRLARSEGWGYVWIDTCCINKAASGELGEAINSMFRWYQEAQICYAFLEDVPPRYCSDGKSRPANGDVTDSRWFTRGWTLQELLAPPFLAFLDSSWNIIGSRETYTPAITYATKIEQKDFHSLKSCSIATKFSWAASRQTTRAEDRAYSLMGFLGVYMPLLYGEGRNAFVRLQQELIRQFNDETVLLWTTYQASLFYDDPKLLARYEAAGRYPGWLIRRGLFAESLENFSGATGLIVRQFDKIPRHFGISNAGISLSVELFQLLDDEESKYQQHQATSSSPALYAIKLNCARTTEPNEPMVLPLAPTKSGHPVYEVLRSSYLRTWKELVKNTKRFKGAWQSLGRHSIILASPILTADSRSSNTLISIHVTSSSLFPSLSTREYLACKPIDDGREEQWSCAIPKIIPTNSKPEAGLSFMEVKHFGVIVLRDRMALMVDGTLYMRMLSVTLNHSQQPPVLYVLVVYSSPPFPRFGIWHHGKTHFEPNEVLNHLNRNQHSDLAPPTEEGTLRPEGLLEYLNRQSNPDWDFLDNPLDYPHTAPLGDDLVLQVAARPIPFSPEDSLSLRGQSFHESGLAEETEASYWLDQAAANELSISKHVRLEISIIAKDLVVDDDPEEGEWGASNESLDDDMED</sequence>
<evidence type="ECO:0000259" key="2">
    <source>
        <dbReference type="Pfam" id="PF06985"/>
    </source>
</evidence>
<feature type="region of interest" description="Disordered" evidence="1">
    <location>
        <begin position="667"/>
        <end position="687"/>
    </location>
</feature>
<gene>
    <name evidence="3" type="ORF">QBC40DRAFT_65198</name>
</gene>
<dbReference type="Pfam" id="PF06985">
    <property type="entry name" value="HET"/>
    <property type="match status" value="1"/>
</dbReference>
<dbReference type="InterPro" id="IPR010730">
    <property type="entry name" value="HET"/>
</dbReference>
<evidence type="ECO:0000313" key="4">
    <source>
        <dbReference type="Proteomes" id="UP001303160"/>
    </source>
</evidence>
<protein>
    <submittedName>
        <fullName evidence="3">Vegetative incompatibility protein HET-E-1</fullName>
    </submittedName>
</protein>
<dbReference type="EMBL" id="MU863913">
    <property type="protein sequence ID" value="KAK4200959.1"/>
    <property type="molecule type" value="Genomic_DNA"/>
</dbReference>